<comment type="caution">
    <text evidence="5">Lacks conserved residue(s) required for the propagation of feature annotation.</text>
</comment>
<dbReference type="InterPro" id="IPR004143">
    <property type="entry name" value="BPL_LPL_catalytic"/>
</dbReference>
<reference evidence="8" key="1">
    <citation type="submission" date="2013-12" db="EMBL/GenBank/DDBJ databases">
        <title>Genome sequences of Streptococcus thermophilus strains MTH17CL396 and M17PTZA496 isolated from Fontina cheese in Valle d'Aosta region (Italy).</title>
        <authorList>
            <person name="Treu L."/>
            <person name="Giacomini A."/>
            <person name="Corich V."/>
            <person name="Vendramin V."/>
            <person name="Bovo B."/>
        </authorList>
    </citation>
    <scope>NUCLEOTIDE SEQUENCE [LARGE SCALE GENOMIC DNA]</scope>
    <source>
        <strain evidence="8">M17PTZA496</strain>
    </source>
</reference>
<dbReference type="PANTHER" id="PTHR12835">
    <property type="entry name" value="BIOTIN PROTEIN LIGASE"/>
    <property type="match status" value="1"/>
</dbReference>
<dbReference type="InterPro" id="IPR013196">
    <property type="entry name" value="HTH_11"/>
</dbReference>
<comment type="catalytic activity">
    <reaction evidence="5">
        <text>biotin + L-lysyl-[protein] + ATP = N(6)-biotinyl-L-lysyl-[protein] + AMP + diphosphate + H(+)</text>
        <dbReference type="Rhea" id="RHEA:11756"/>
        <dbReference type="Rhea" id="RHEA-COMP:9752"/>
        <dbReference type="Rhea" id="RHEA-COMP:10505"/>
        <dbReference type="ChEBI" id="CHEBI:15378"/>
        <dbReference type="ChEBI" id="CHEBI:29969"/>
        <dbReference type="ChEBI" id="CHEBI:30616"/>
        <dbReference type="ChEBI" id="CHEBI:33019"/>
        <dbReference type="ChEBI" id="CHEBI:57586"/>
        <dbReference type="ChEBI" id="CHEBI:83144"/>
        <dbReference type="ChEBI" id="CHEBI:456215"/>
        <dbReference type="EC" id="6.3.4.15"/>
    </reaction>
</comment>
<keyword evidence="1 5" id="KW-0436">Ligase</keyword>
<comment type="caution">
    <text evidence="7">The sequence shown here is derived from an EMBL/GenBank/DDBJ whole genome shotgun (WGS) entry which is preliminary data.</text>
</comment>
<dbReference type="HAMAP" id="MF_00978">
    <property type="entry name" value="Bifunct_BirA"/>
    <property type="match status" value="1"/>
</dbReference>
<dbReference type="Pfam" id="PF03099">
    <property type="entry name" value="BPL_LplA_LipB"/>
    <property type="match status" value="1"/>
</dbReference>
<keyword evidence="4 5" id="KW-0092">Biotin</keyword>
<keyword evidence="5" id="KW-0805">Transcription regulation</keyword>
<dbReference type="GO" id="GO:0004077">
    <property type="term" value="F:biotin--[biotin carboxyl-carrier protein] ligase activity"/>
    <property type="evidence" value="ECO:0007669"/>
    <property type="project" value="UniProtKB-UniRule"/>
</dbReference>
<dbReference type="Gene3D" id="1.10.10.10">
    <property type="entry name" value="Winged helix-like DNA-binding domain superfamily/Winged helix DNA-binding domain"/>
    <property type="match status" value="1"/>
</dbReference>
<dbReference type="Gene3D" id="3.30.930.10">
    <property type="entry name" value="Bira Bifunctional Protein, Domain 2"/>
    <property type="match status" value="1"/>
</dbReference>
<evidence type="ECO:0000256" key="5">
    <source>
        <dbReference type="HAMAP-Rule" id="MF_00978"/>
    </source>
</evidence>
<sequence length="312" mass="34760">MKTYERVYEILAKSPDFVTGESLAKELGISRTAIWKAIQSLQDQGVVITSVRKKGYHLEKGDILLSQEISKQLNFPVYFNPDSTSTQLDAKHGMERQDPAPSLYLASNQGSAKGRFERHFHTSPHGGIYMSIHLKPNCHFSELPPYTMMVAASIVKAIQRLTGIDTDIKWVNDIYLNNKKIAGILTEAISSIESGCITDVIIGVGLNFSISDFPEEIATKATSLFQNERPTITRNQLISEIWKLFLTIPTTDLVKVYKEKSLVLDKQVTFEQSGKAYSGIAKEIGDKGQLLVLTDDGQEKWLSAGEVSLTSW</sequence>
<dbReference type="SUPFAM" id="SSF50037">
    <property type="entry name" value="C-terminal domain of transcriptional repressors"/>
    <property type="match status" value="1"/>
</dbReference>
<dbReference type="HOGENOM" id="CLU_051096_0_1_9"/>
<dbReference type="GO" id="GO:0003677">
    <property type="term" value="F:DNA binding"/>
    <property type="evidence" value="ECO:0007669"/>
    <property type="project" value="UniProtKB-UniRule"/>
</dbReference>
<dbReference type="GO" id="GO:0005524">
    <property type="term" value="F:ATP binding"/>
    <property type="evidence" value="ECO:0007669"/>
    <property type="project" value="UniProtKB-UniRule"/>
</dbReference>
<dbReference type="SUPFAM" id="SSF55681">
    <property type="entry name" value="Class II aaRS and biotin synthetases"/>
    <property type="match status" value="1"/>
</dbReference>
<dbReference type="GO" id="GO:0016740">
    <property type="term" value="F:transferase activity"/>
    <property type="evidence" value="ECO:0007669"/>
    <property type="project" value="UniProtKB-ARBA"/>
</dbReference>
<name>A0A0E2Q2G7_STRTR</name>
<dbReference type="InterPro" id="IPR004408">
    <property type="entry name" value="Biotin_CoA_COase_ligase"/>
</dbReference>
<evidence type="ECO:0000256" key="3">
    <source>
        <dbReference type="ARBA" id="ARBA00022840"/>
    </source>
</evidence>
<dbReference type="PROSITE" id="PS51733">
    <property type="entry name" value="BPL_LPL_CATALYTIC"/>
    <property type="match status" value="1"/>
</dbReference>
<keyword evidence="2 5" id="KW-0547">Nucleotide-binding</keyword>
<dbReference type="InterPro" id="IPR036390">
    <property type="entry name" value="WH_DNA-bd_sf"/>
</dbReference>
<dbReference type="PATRIC" id="fig|1433289.7.peg.1361"/>
<dbReference type="EMBL" id="AZJT01000053">
    <property type="protein sequence ID" value="ETW89232.1"/>
    <property type="molecule type" value="Genomic_DNA"/>
</dbReference>
<organism evidence="7 8">
    <name type="scientific">Streptococcus thermophilus M17PTZA496</name>
    <dbReference type="NCBI Taxonomy" id="1433289"/>
    <lineage>
        <taxon>Bacteria</taxon>
        <taxon>Bacillati</taxon>
        <taxon>Bacillota</taxon>
        <taxon>Bacilli</taxon>
        <taxon>Lactobacillales</taxon>
        <taxon>Streptococcaceae</taxon>
        <taxon>Streptococcus</taxon>
    </lineage>
</organism>
<protein>
    <recommendedName>
        <fullName evidence="5">Bifunctional ligase/repressor BirA</fullName>
    </recommendedName>
    <alternativeName>
        <fullName evidence="5">Biotin--[acetyl-CoA-carboxylase] ligase</fullName>
        <ecNumber evidence="5">6.3.4.15</ecNumber>
    </alternativeName>
    <alternativeName>
        <fullName evidence="5">Biotin--protein ligase</fullName>
    </alternativeName>
    <alternativeName>
        <fullName evidence="5">Biotin-[acetyl-CoA carboxylase] synthetase</fullName>
    </alternativeName>
</protein>
<dbReference type="InterPro" id="IPR030855">
    <property type="entry name" value="Bifunct_BirA"/>
</dbReference>
<dbReference type="NCBIfam" id="TIGR00121">
    <property type="entry name" value="birA_ligase"/>
    <property type="match status" value="1"/>
</dbReference>
<evidence type="ECO:0000259" key="6">
    <source>
        <dbReference type="PROSITE" id="PS51733"/>
    </source>
</evidence>
<proteinExistence type="inferred from homology"/>
<dbReference type="GO" id="GO:0005737">
    <property type="term" value="C:cytoplasm"/>
    <property type="evidence" value="ECO:0007669"/>
    <property type="project" value="TreeGrafter"/>
</dbReference>
<dbReference type="InterPro" id="IPR036388">
    <property type="entry name" value="WH-like_DNA-bd_sf"/>
</dbReference>
<dbReference type="InterPro" id="IPR045864">
    <property type="entry name" value="aa-tRNA-synth_II/BPL/LPL"/>
</dbReference>
<feature type="domain" description="BPL/LPL catalytic" evidence="6">
    <location>
        <begin position="68"/>
        <end position="253"/>
    </location>
</feature>
<dbReference type="GO" id="GO:0009249">
    <property type="term" value="P:protein lipoylation"/>
    <property type="evidence" value="ECO:0007669"/>
    <property type="project" value="UniProtKB-ARBA"/>
</dbReference>
<gene>
    <name evidence="5" type="primary">birA</name>
    <name evidence="7" type="ORF">X841_06615</name>
</gene>
<dbReference type="Gene3D" id="2.30.30.100">
    <property type="match status" value="1"/>
</dbReference>
<keyword evidence="5" id="KW-0238">DNA-binding</keyword>
<dbReference type="SUPFAM" id="SSF46785">
    <property type="entry name" value="Winged helix' DNA-binding domain"/>
    <property type="match status" value="1"/>
</dbReference>
<dbReference type="GO" id="GO:0006355">
    <property type="term" value="P:regulation of DNA-templated transcription"/>
    <property type="evidence" value="ECO:0007669"/>
    <property type="project" value="UniProtKB-UniRule"/>
</dbReference>
<feature type="DNA-binding region" description="H-T-H motif" evidence="5">
    <location>
        <begin position="20"/>
        <end position="39"/>
    </location>
</feature>
<comment type="function">
    <text evidence="5">Acts both as a biotin--[acetyl-CoA-carboxylase] ligase and a repressor.</text>
</comment>
<feature type="binding site" evidence="5">
    <location>
        <position position="180"/>
    </location>
    <ligand>
        <name>biotin</name>
        <dbReference type="ChEBI" id="CHEBI:57586"/>
    </ligand>
</feature>
<accession>A0A0E2Q2G7</accession>
<evidence type="ECO:0000313" key="8">
    <source>
        <dbReference type="Proteomes" id="UP000024559"/>
    </source>
</evidence>
<dbReference type="CDD" id="cd16442">
    <property type="entry name" value="BPL"/>
    <property type="match status" value="1"/>
</dbReference>
<dbReference type="InterPro" id="IPR008988">
    <property type="entry name" value="Transcriptional_repressor_C"/>
</dbReference>
<dbReference type="AlphaFoldDB" id="A0A0E2Q2G7"/>
<evidence type="ECO:0000313" key="7">
    <source>
        <dbReference type="EMBL" id="ETW89232.1"/>
    </source>
</evidence>
<dbReference type="NCBIfam" id="NF008846">
    <property type="entry name" value="PRK11886.1-1"/>
    <property type="match status" value="1"/>
</dbReference>
<keyword evidence="5" id="KW-0678">Repressor</keyword>
<evidence type="ECO:0000256" key="4">
    <source>
        <dbReference type="ARBA" id="ARBA00023267"/>
    </source>
</evidence>
<dbReference type="Pfam" id="PF08279">
    <property type="entry name" value="HTH_11"/>
    <property type="match status" value="1"/>
</dbReference>
<comment type="similarity">
    <text evidence="5">Belongs to the biotin--protein ligase family.</text>
</comment>
<dbReference type="Proteomes" id="UP000024559">
    <property type="component" value="Chromosome"/>
</dbReference>
<evidence type="ECO:0000256" key="2">
    <source>
        <dbReference type="ARBA" id="ARBA00022741"/>
    </source>
</evidence>
<dbReference type="Pfam" id="PF02237">
    <property type="entry name" value="BPL_C"/>
    <property type="match status" value="1"/>
</dbReference>
<feature type="binding site" evidence="5">
    <location>
        <position position="109"/>
    </location>
    <ligand>
        <name>biotin</name>
        <dbReference type="ChEBI" id="CHEBI:57586"/>
    </ligand>
</feature>
<evidence type="ECO:0000256" key="1">
    <source>
        <dbReference type="ARBA" id="ARBA00022598"/>
    </source>
</evidence>
<dbReference type="PANTHER" id="PTHR12835:SF5">
    <property type="entry name" value="BIOTIN--PROTEIN LIGASE"/>
    <property type="match status" value="1"/>
</dbReference>
<dbReference type="EC" id="6.3.4.15" evidence="5"/>
<dbReference type="InterPro" id="IPR003142">
    <property type="entry name" value="BPL_C"/>
</dbReference>
<keyword evidence="3 5" id="KW-0067">ATP-binding</keyword>
<dbReference type="RefSeq" id="WP_011681223.1">
    <property type="nucleotide sequence ID" value="NZ_CM002372.1"/>
</dbReference>
<keyword evidence="5" id="KW-0804">Transcription</keyword>